<dbReference type="EMBL" id="CM039428">
    <property type="protein sequence ID" value="KAI4351731.1"/>
    <property type="molecule type" value="Genomic_DNA"/>
</dbReference>
<organism evidence="1 2">
    <name type="scientific">Bauhinia variegata</name>
    <name type="common">Purple orchid tree</name>
    <name type="synonym">Phanera variegata</name>
    <dbReference type="NCBI Taxonomy" id="167791"/>
    <lineage>
        <taxon>Eukaryota</taxon>
        <taxon>Viridiplantae</taxon>
        <taxon>Streptophyta</taxon>
        <taxon>Embryophyta</taxon>
        <taxon>Tracheophyta</taxon>
        <taxon>Spermatophyta</taxon>
        <taxon>Magnoliopsida</taxon>
        <taxon>eudicotyledons</taxon>
        <taxon>Gunneridae</taxon>
        <taxon>Pentapetalae</taxon>
        <taxon>rosids</taxon>
        <taxon>fabids</taxon>
        <taxon>Fabales</taxon>
        <taxon>Fabaceae</taxon>
        <taxon>Cercidoideae</taxon>
        <taxon>Cercideae</taxon>
        <taxon>Bauhiniinae</taxon>
        <taxon>Bauhinia</taxon>
    </lineage>
</organism>
<protein>
    <submittedName>
        <fullName evidence="1">Uncharacterized protein</fullName>
    </submittedName>
</protein>
<name>A0ACB9PTA3_BAUVA</name>
<sequence length="196" mass="22398">MEGIQQAAKATYKHSLVKEEKEKMKQLFKSIDKDGDGKISTEELKLYFETQPEQEALGRSNIFSRIDENQDGFLQFEEFVTLFYVIMSNIPVCNACKEFTEGVFYVCLDCLDKPARQSYNLCVSCYYREDFLHEHAEFLDNYTLFSDMREKLQGRFTGGTNKVKSRKRDKVKKAFKVLIGLAAIGGFIASCVPGAA</sequence>
<accession>A0ACB9PTA3</accession>
<comment type="caution">
    <text evidence="1">The sequence shown here is derived from an EMBL/GenBank/DDBJ whole genome shotgun (WGS) entry which is preliminary data.</text>
</comment>
<reference evidence="1 2" key="1">
    <citation type="journal article" date="2022" name="DNA Res.">
        <title>Chromosomal-level genome assembly of the orchid tree Bauhinia variegata (Leguminosae; Cercidoideae) supports the allotetraploid origin hypothesis of Bauhinia.</title>
        <authorList>
            <person name="Zhong Y."/>
            <person name="Chen Y."/>
            <person name="Zheng D."/>
            <person name="Pang J."/>
            <person name="Liu Y."/>
            <person name="Luo S."/>
            <person name="Meng S."/>
            <person name="Qian L."/>
            <person name="Wei D."/>
            <person name="Dai S."/>
            <person name="Zhou R."/>
        </authorList>
    </citation>
    <scope>NUCLEOTIDE SEQUENCE [LARGE SCALE GENOMIC DNA]</scope>
    <source>
        <strain evidence="1">BV-YZ2020</strain>
    </source>
</reference>
<keyword evidence="2" id="KW-1185">Reference proteome</keyword>
<dbReference type="Proteomes" id="UP000828941">
    <property type="component" value="Chromosome 3"/>
</dbReference>
<proteinExistence type="predicted"/>
<evidence type="ECO:0000313" key="1">
    <source>
        <dbReference type="EMBL" id="KAI4351731.1"/>
    </source>
</evidence>
<gene>
    <name evidence="1" type="ORF">L6164_006056</name>
</gene>
<evidence type="ECO:0000313" key="2">
    <source>
        <dbReference type="Proteomes" id="UP000828941"/>
    </source>
</evidence>